<dbReference type="OrthoDB" id="4062651at2759"/>
<feature type="domain" description="Protein kinase" evidence="1">
    <location>
        <begin position="178"/>
        <end position="364"/>
    </location>
</feature>
<proteinExistence type="predicted"/>
<dbReference type="GO" id="GO:0004672">
    <property type="term" value="F:protein kinase activity"/>
    <property type="evidence" value="ECO:0007669"/>
    <property type="project" value="InterPro"/>
</dbReference>
<reference evidence="2 3" key="1">
    <citation type="submission" date="2017-06" db="EMBL/GenBank/DDBJ databases">
        <title>Comparative genomic analysis of Ambrosia Fusariam Clade fungi.</title>
        <authorList>
            <person name="Stajich J.E."/>
            <person name="Carrillo J."/>
            <person name="Kijimoto T."/>
            <person name="Eskalen A."/>
            <person name="O'Donnell K."/>
            <person name="Kasson M."/>
        </authorList>
    </citation>
    <scope>NUCLEOTIDE SEQUENCE [LARGE SCALE GENOMIC DNA]</scope>
    <source>
        <strain evidence="2">UCR3666</strain>
    </source>
</reference>
<name>A0A3M2SJ97_9HYPO</name>
<sequence>MTGELPFLEFTEFIAGGINAGEYVDFDDRADIKFELNGKRIILSVFASSLDKDSGGENEEGRFEDQFILDLAEAADVAMDGMEDCEPLIDDIAMTIMEIGEVPFAEIAPPLTVPYFPPTDLHSTLYPKEYDYRIQAIDGEPGIFPISPDQAAYVRKEYVPGPNFIYEPPAGLSLPRYSSKEIMIEEEYFGGIKSAAKARVGSQILFCKAFASGINHSDLDKEVEAHHKIHQACVKAGIHIQIPQLRGLIVHADSGAVIGFLRDFIEPGPYGGTLSEIRLKNVPQKLRQKWLLQISETMGFLHSFGLFWGDGKAANVVIDPNNDAWLIDLAGGWTNGWVHKNDTGTMEGENQALRRMTAYLGFPI</sequence>
<accession>A0A3M2SJ97</accession>
<evidence type="ECO:0000259" key="1">
    <source>
        <dbReference type="PROSITE" id="PS50011"/>
    </source>
</evidence>
<dbReference type="PROSITE" id="PS50011">
    <property type="entry name" value="PROTEIN_KINASE_DOM"/>
    <property type="match status" value="1"/>
</dbReference>
<dbReference type="Proteomes" id="UP000277212">
    <property type="component" value="Unassembled WGS sequence"/>
</dbReference>
<gene>
    <name evidence="2" type="ORF">CDV36_003149</name>
</gene>
<dbReference type="InterPro" id="IPR011009">
    <property type="entry name" value="Kinase-like_dom_sf"/>
</dbReference>
<dbReference type="STRING" id="2010991.A0A3M2SJ97"/>
<dbReference type="GO" id="GO:0005524">
    <property type="term" value="F:ATP binding"/>
    <property type="evidence" value="ECO:0007669"/>
    <property type="project" value="InterPro"/>
</dbReference>
<protein>
    <recommendedName>
        <fullName evidence="1">Protein kinase domain-containing protein</fullName>
    </recommendedName>
</protein>
<comment type="caution">
    <text evidence="2">The sequence shown here is derived from an EMBL/GenBank/DDBJ whole genome shotgun (WGS) entry which is preliminary data.</text>
</comment>
<keyword evidence="3" id="KW-1185">Reference proteome</keyword>
<dbReference type="InterPro" id="IPR000719">
    <property type="entry name" value="Prot_kinase_dom"/>
</dbReference>
<organism evidence="2 3">
    <name type="scientific">Fusarium kuroshium</name>
    <dbReference type="NCBI Taxonomy" id="2010991"/>
    <lineage>
        <taxon>Eukaryota</taxon>
        <taxon>Fungi</taxon>
        <taxon>Dikarya</taxon>
        <taxon>Ascomycota</taxon>
        <taxon>Pezizomycotina</taxon>
        <taxon>Sordariomycetes</taxon>
        <taxon>Hypocreomycetidae</taxon>
        <taxon>Hypocreales</taxon>
        <taxon>Nectriaceae</taxon>
        <taxon>Fusarium</taxon>
        <taxon>Fusarium solani species complex</taxon>
    </lineage>
</organism>
<evidence type="ECO:0000313" key="3">
    <source>
        <dbReference type="Proteomes" id="UP000277212"/>
    </source>
</evidence>
<dbReference type="SUPFAM" id="SSF56112">
    <property type="entry name" value="Protein kinase-like (PK-like)"/>
    <property type="match status" value="1"/>
</dbReference>
<evidence type="ECO:0000313" key="2">
    <source>
        <dbReference type="EMBL" id="RMJ17202.1"/>
    </source>
</evidence>
<dbReference type="AlphaFoldDB" id="A0A3M2SJ97"/>
<dbReference type="Gene3D" id="1.10.510.10">
    <property type="entry name" value="Transferase(Phosphotransferase) domain 1"/>
    <property type="match status" value="1"/>
</dbReference>
<dbReference type="EMBL" id="NKUJ01000036">
    <property type="protein sequence ID" value="RMJ17202.1"/>
    <property type="molecule type" value="Genomic_DNA"/>
</dbReference>